<dbReference type="AlphaFoldDB" id="A0A5C6BPM7"/>
<dbReference type="Gene3D" id="3.30.2310.20">
    <property type="entry name" value="RelE-like"/>
    <property type="match status" value="1"/>
</dbReference>
<comment type="caution">
    <text evidence="3">The sequence shown here is derived from an EMBL/GenBank/DDBJ whole genome shotgun (WGS) entry which is preliminary data.</text>
</comment>
<evidence type="ECO:0000313" key="3">
    <source>
        <dbReference type="EMBL" id="TWU13642.1"/>
    </source>
</evidence>
<keyword evidence="2" id="KW-1277">Toxin-antitoxin system</keyword>
<dbReference type="InterPro" id="IPR035093">
    <property type="entry name" value="RelE/ParE_toxin_dom_sf"/>
</dbReference>
<accession>A0A5C6BPM7</accession>
<dbReference type="InterPro" id="IPR007712">
    <property type="entry name" value="RelE/ParE_toxin"/>
</dbReference>
<name>A0A5C6BPM7_9PLAN</name>
<keyword evidence="4" id="KW-1185">Reference proteome</keyword>
<evidence type="ECO:0000256" key="1">
    <source>
        <dbReference type="ARBA" id="ARBA00006226"/>
    </source>
</evidence>
<evidence type="ECO:0000313" key="4">
    <source>
        <dbReference type="Proteomes" id="UP000320735"/>
    </source>
</evidence>
<dbReference type="Proteomes" id="UP000320735">
    <property type="component" value="Unassembled WGS sequence"/>
</dbReference>
<dbReference type="PANTHER" id="PTHR33755:SF6">
    <property type="entry name" value="PLASMID STABILIZATION SYSTEM PROTEIN"/>
    <property type="match status" value="1"/>
</dbReference>
<sequence length="103" mass="11691">MPQVLWDKAAIQDLDNIWDYIGSENHDPIAADRFIDLICERCKAYSQQPNMGTSWPELAPEVCFFVVGVYVVIYRPTGDGIGVARILHGARDIQAIFQESHRQ</sequence>
<dbReference type="OrthoDB" id="287917at2"/>
<dbReference type="RefSeq" id="WP_146370940.1">
    <property type="nucleotide sequence ID" value="NZ_SJPP01000001.1"/>
</dbReference>
<evidence type="ECO:0000256" key="2">
    <source>
        <dbReference type="ARBA" id="ARBA00022649"/>
    </source>
</evidence>
<dbReference type="InterPro" id="IPR051803">
    <property type="entry name" value="TA_system_RelE-like_toxin"/>
</dbReference>
<proteinExistence type="inferred from homology"/>
<dbReference type="EMBL" id="SJPP01000001">
    <property type="protein sequence ID" value="TWU13642.1"/>
    <property type="molecule type" value="Genomic_DNA"/>
</dbReference>
<organism evidence="3 4">
    <name type="scientific">Symmachiella macrocystis</name>
    <dbReference type="NCBI Taxonomy" id="2527985"/>
    <lineage>
        <taxon>Bacteria</taxon>
        <taxon>Pseudomonadati</taxon>
        <taxon>Planctomycetota</taxon>
        <taxon>Planctomycetia</taxon>
        <taxon>Planctomycetales</taxon>
        <taxon>Planctomycetaceae</taxon>
        <taxon>Symmachiella</taxon>
    </lineage>
</organism>
<gene>
    <name evidence="3" type="ORF">CA54_24770</name>
</gene>
<protein>
    <submittedName>
        <fullName evidence="3">Plasmid stabilization system protein</fullName>
    </submittedName>
</protein>
<reference evidence="3 4" key="1">
    <citation type="submission" date="2019-02" db="EMBL/GenBank/DDBJ databases">
        <title>Deep-cultivation of Planctomycetes and their phenomic and genomic characterization uncovers novel biology.</title>
        <authorList>
            <person name="Wiegand S."/>
            <person name="Jogler M."/>
            <person name="Boedeker C."/>
            <person name="Pinto D."/>
            <person name="Vollmers J."/>
            <person name="Rivas-Marin E."/>
            <person name="Kohn T."/>
            <person name="Peeters S.H."/>
            <person name="Heuer A."/>
            <person name="Rast P."/>
            <person name="Oberbeckmann S."/>
            <person name="Bunk B."/>
            <person name="Jeske O."/>
            <person name="Meyerdierks A."/>
            <person name="Storesund J.E."/>
            <person name="Kallscheuer N."/>
            <person name="Luecker S."/>
            <person name="Lage O.M."/>
            <person name="Pohl T."/>
            <person name="Merkel B.J."/>
            <person name="Hornburger P."/>
            <person name="Mueller R.-W."/>
            <person name="Bruemmer F."/>
            <person name="Labrenz M."/>
            <person name="Spormann A.M."/>
            <person name="Op Den Camp H."/>
            <person name="Overmann J."/>
            <person name="Amann R."/>
            <person name="Jetten M.S.M."/>
            <person name="Mascher T."/>
            <person name="Medema M.H."/>
            <person name="Devos D.P."/>
            <person name="Kaster A.-K."/>
            <person name="Ovreas L."/>
            <person name="Rohde M."/>
            <person name="Galperin M.Y."/>
            <person name="Jogler C."/>
        </authorList>
    </citation>
    <scope>NUCLEOTIDE SEQUENCE [LARGE SCALE GENOMIC DNA]</scope>
    <source>
        <strain evidence="3 4">CA54</strain>
    </source>
</reference>
<dbReference type="PANTHER" id="PTHR33755">
    <property type="entry name" value="TOXIN PARE1-RELATED"/>
    <property type="match status" value="1"/>
</dbReference>
<comment type="similarity">
    <text evidence="1">Belongs to the RelE toxin family.</text>
</comment>
<dbReference type="Pfam" id="PF05016">
    <property type="entry name" value="ParE_toxin"/>
    <property type="match status" value="1"/>
</dbReference>